<keyword evidence="3" id="KW-1185">Reference proteome</keyword>
<feature type="region of interest" description="Disordered" evidence="1">
    <location>
        <begin position="178"/>
        <end position="202"/>
    </location>
</feature>
<name>A0A926D7Z9_9FIRM</name>
<dbReference type="Gene3D" id="3.10.450.50">
    <property type="match status" value="1"/>
</dbReference>
<evidence type="ECO:0000256" key="1">
    <source>
        <dbReference type="SAM" id="MobiDB-lite"/>
    </source>
</evidence>
<dbReference type="PANTHER" id="PTHR33747">
    <property type="entry name" value="UPF0225 PROTEIN SCO1677"/>
    <property type="match status" value="1"/>
</dbReference>
<sequence>METKRSQQDKPYYVPDKKHLLEYDDPFYCEDTPEKHKLRTFLKERCNLSDEREAAVFEEFLFGVRSIAVQLSDVLGHLEKLGVRLKSQRDVERFTALYSAFHNTTRMPCNRGYTPDEMMQMTPPEERLKSVSLGPNIRKFLQTGEMDIEDFHKQILTMELPSEAIRFDLLKQLADIKPPVTQPEKQKKVGRNDPCPCGSGKKYKRCCGK</sequence>
<dbReference type="SUPFAM" id="SSF103642">
    <property type="entry name" value="Sec-C motif"/>
    <property type="match status" value="1"/>
</dbReference>
<protein>
    <submittedName>
        <fullName evidence="2">SEC-C domain-containing protein</fullName>
    </submittedName>
</protein>
<reference evidence="2" key="1">
    <citation type="submission" date="2020-08" db="EMBL/GenBank/DDBJ databases">
        <title>Genome public.</title>
        <authorList>
            <person name="Liu C."/>
            <person name="Sun Q."/>
        </authorList>
    </citation>
    <scope>NUCLEOTIDE SEQUENCE</scope>
    <source>
        <strain evidence="2">NSJ-40</strain>
    </source>
</reference>
<comment type="caution">
    <text evidence="2">The sequence shown here is derived from an EMBL/GenBank/DDBJ whole genome shotgun (WGS) entry which is preliminary data.</text>
</comment>
<dbReference type="InterPro" id="IPR004027">
    <property type="entry name" value="SEC_C_motif"/>
</dbReference>
<dbReference type="Pfam" id="PF02810">
    <property type="entry name" value="SEC-C"/>
    <property type="match status" value="1"/>
</dbReference>
<dbReference type="EMBL" id="JACRSN010000006">
    <property type="protein sequence ID" value="MBC8533408.1"/>
    <property type="molecule type" value="Genomic_DNA"/>
</dbReference>
<evidence type="ECO:0000313" key="2">
    <source>
        <dbReference type="EMBL" id="MBC8533408.1"/>
    </source>
</evidence>
<dbReference type="PANTHER" id="PTHR33747:SF1">
    <property type="entry name" value="ADENYLATE CYCLASE-ASSOCIATED CAP C-TERMINAL DOMAIN-CONTAINING PROTEIN"/>
    <property type="match status" value="1"/>
</dbReference>
<accession>A0A926D7Z9</accession>
<proteinExistence type="predicted"/>
<organism evidence="2 3">
    <name type="scientific">Yeguia hominis</name>
    <dbReference type="NCBI Taxonomy" id="2763662"/>
    <lineage>
        <taxon>Bacteria</taxon>
        <taxon>Bacillati</taxon>
        <taxon>Bacillota</taxon>
        <taxon>Clostridia</taxon>
        <taxon>Eubacteriales</taxon>
        <taxon>Yeguiaceae</taxon>
        <taxon>Yeguia</taxon>
    </lineage>
</organism>
<dbReference type="Proteomes" id="UP000651482">
    <property type="component" value="Unassembled WGS sequence"/>
</dbReference>
<gene>
    <name evidence="2" type="ORF">IAG03_05200</name>
</gene>
<evidence type="ECO:0000313" key="3">
    <source>
        <dbReference type="Proteomes" id="UP000651482"/>
    </source>
</evidence>
<dbReference type="AlphaFoldDB" id="A0A926D7Z9"/>